<reference evidence="9" key="2">
    <citation type="journal article" date="2023" name="IMA Fungus">
        <title>Comparative genomic study of the Penicillium genus elucidates a diverse pangenome and 15 lateral gene transfer events.</title>
        <authorList>
            <person name="Petersen C."/>
            <person name="Sorensen T."/>
            <person name="Nielsen M.R."/>
            <person name="Sondergaard T.E."/>
            <person name="Sorensen J.L."/>
            <person name="Fitzpatrick D.A."/>
            <person name="Frisvad J.C."/>
            <person name="Nielsen K.L."/>
        </authorList>
    </citation>
    <scope>NUCLEOTIDE SEQUENCE</scope>
    <source>
        <strain evidence="9">IBT 16125</strain>
    </source>
</reference>
<feature type="domain" description="C2H2-type" evidence="8">
    <location>
        <begin position="5"/>
        <end position="27"/>
    </location>
</feature>
<evidence type="ECO:0000256" key="3">
    <source>
        <dbReference type="ARBA" id="ARBA00022737"/>
    </source>
</evidence>
<dbReference type="InterPro" id="IPR007219">
    <property type="entry name" value="XnlR_reg_dom"/>
</dbReference>
<protein>
    <recommendedName>
        <fullName evidence="8">C2H2-type domain-containing protein</fullName>
    </recommendedName>
</protein>
<keyword evidence="5" id="KW-0862">Zinc</keyword>
<dbReference type="AlphaFoldDB" id="A0AAD6CEY2"/>
<evidence type="ECO:0000256" key="6">
    <source>
        <dbReference type="ARBA" id="ARBA00023242"/>
    </source>
</evidence>
<evidence type="ECO:0000313" key="9">
    <source>
        <dbReference type="EMBL" id="KAJ5461818.1"/>
    </source>
</evidence>
<name>A0AAD6CEY2_9EURO</name>
<comment type="subcellular location">
    <subcellularLocation>
        <location evidence="1">Nucleus</location>
    </subcellularLocation>
</comment>
<dbReference type="CDD" id="cd12148">
    <property type="entry name" value="fungal_TF_MHR"/>
    <property type="match status" value="1"/>
</dbReference>
<dbReference type="GO" id="GO:0006351">
    <property type="term" value="P:DNA-templated transcription"/>
    <property type="evidence" value="ECO:0007669"/>
    <property type="project" value="InterPro"/>
</dbReference>
<comment type="caution">
    <text evidence="9">The sequence shown here is derived from an EMBL/GenBank/DDBJ whole genome shotgun (WGS) entry which is preliminary data.</text>
</comment>
<dbReference type="PROSITE" id="PS00028">
    <property type="entry name" value="ZINC_FINGER_C2H2_1"/>
    <property type="match status" value="1"/>
</dbReference>
<evidence type="ECO:0000256" key="4">
    <source>
        <dbReference type="ARBA" id="ARBA00022771"/>
    </source>
</evidence>
<dbReference type="PROSITE" id="PS50157">
    <property type="entry name" value="ZINC_FINGER_C2H2_2"/>
    <property type="match status" value="1"/>
</dbReference>
<dbReference type="RefSeq" id="XP_056770860.1">
    <property type="nucleotide sequence ID" value="XM_056906753.1"/>
</dbReference>
<dbReference type="InterPro" id="IPR013087">
    <property type="entry name" value="Znf_C2H2_type"/>
</dbReference>
<dbReference type="Proteomes" id="UP001213681">
    <property type="component" value="Unassembled WGS sequence"/>
</dbReference>
<reference evidence="9" key="1">
    <citation type="submission" date="2022-12" db="EMBL/GenBank/DDBJ databases">
        <authorList>
            <person name="Petersen C."/>
        </authorList>
    </citation>
    <scope>NUCLEOTIDE SEQUENCE</scope>
    <source>
        <strain evidence="9">IBT 16125</strain>
    </source>
</reference>
<dbReference type="PANTHER" id="PTHR40626:SF3">
    <property type="entry name" value="TRANSCRIPTION FACTOR WITH C2H2 AND ZN(2)-CYS(6) DNA BINDING DOMAIN (EUROFUNG)-RELATED"/>
    <property type="match status" value="1"/>
</dbReference>
<organism evidence="9 10">
    <name type="scientific">Penicillium daleae</name>
    <dbReference type="NCBI Taxonomy" id="63821"/>
    <lineage>
        <taxon>Eukaryota</taxon>
        <taxon>Fungi</taxon>
        <taxon>Dikarya</taxon>
        <taxon>Ascomycota</taxon>
        <taxon>Pezizomycotina</taxon>
        <taxon>Eurotiomycetes</taxon>
        <taxon>Eurotiomycetidae</taxon>
        <taxon>Eurotiales</taxon>
        <taxon>Aspergillaceae</taxon>
        <taxon>Penicillium</taxon>
    </lineage>
</organism>
<evidence type="ECO:0000256" key="2">
    <source>
        <dbReference type="ARBA" id="ARBA00022723"/>
    </source>
</evidence>
<gene>
    <name evidence="9" type="ORF">N7458_003370</name>
</gene>
<dbReference type="InterPro" id="IPR051059">
    <property type="entry name" value="VerF-like"/>
</dbReference>
<dbReference type="GeneID" id="81596996"/>
<evidence type="ECO:0000259" key="8">
    <source>
        <dbReference type="PROSITE" id="PS50157"/>
    </source>
</evidence>
<dbReference type="GO" id="GO:0008270">
    <property type="term" value="F:zinc ion binding"/>
    <property type="evidence" value="ECO:0007669"/>
    <property type="project" value="UniProtKB-KW"/>
</dbReference>
<dbReference type="EMBL" id="JAPVEA010000002">
    <property type="protein sequence ID" value="KAJ5461818.1"/>
    <property type="molecule type" value="Genomic_DNA"/>
</dbReference>
<keyword evidence="3" id="KW-0677">Repeat</keyword>
<keyword evidence="4 7" id="KW-0863">Zinc-finger</keyword>
<dbReference type="GO" id="GO:0000981">
    <property type="term" value="F:DNA-binding transcription factor activity, RNA polymerase II-specific"/>
    <property type="evidence" value="ECO:0007669"/>
    <property type="project" value="InterPro"/>
</dbReference>
<dbReference type="PANTHER" id="PTHR40626">
    <property type="entry name" value="MIP31509P"/>
    <property type="match status" value="1"/>
</dbReference>
<proteinExistence type="predicted"/>
<evidence type="ECO:0000256" key="7">
    <source>
        <dbReference type="PROSITE-ProRule" id="PRU00042"/>
    </source>
</evidence>
<accession>A0AAD6CEY2</accession>
<evidence type="ECO:0000256" key="1">
    <source>
        <dbReference type="ARBA" id="ARBA00004123"/>
    </source>
</evidence>
<evidence type="ECO:0000313" key="10">
    <source>
        <dbReference type="Proteomes" id="UP001213681"/>
    </source>
</evidence>
<evidence type="ECO:0000256" key="5">
    <source>
        <dbReference type="ARBA" id="ARBA00022833"/>
    </source>
</evidence>
<keyword evidence="6" id="KW-0539">Nucleus</keyword>
<dbReference type="GO" id="GO:0000785">
    <property type="term" value="C:chromatin"/>
    <property type="evidence" value="ECO:0007669"/>
    <property type="project" value="TreeGrafter"/>
</dbReference>
<keyword evidence="10" id="KW-1185">Reference proteome</keyword>
<sequence>MASEWRCSTCLATFSRPEHLKRHTAAHRYLTIATRDVLRRHERTCKSRGQLDDPGLDIVLDGRDTKRQRCSQTSEYALNAHGQVQSSTDDFASQIHSTEDYSCGMFGDSLDLSNNALANMPSPLDFSSLDFLLFPRIPSDTFLAEKLEYMAYFTSARGLSTFTDRPSFLRRQKMAAEAYDAKLLHGVENSQAKSSLFNEEASQLSTDSDVLVSKSREIVDSIRSISSNRRKDDSITLEWSASVSARCSTFFSPQNIRRFLEYFWSLWYPHCPIVHKPLFHAPSAPSPLLCVMLVIGACLSPRAHDTAAAREWMDSVEELVFSHECFRREATADQSTKLSMKEKLQCLQASYLVCTLQKREGTAEAQARIRRHRHASMVALTRSIGPKKASHRHFRLEEASDSWWREFVEKEELIRTMTYIFLIDAALTILHNSPPRMVVSELKMDVACPESCFQAESAQECFQNIRGWAQTRFWKNRISVVSVVRRVCQNMIDDDLVQEYSHLGTLNLFTMVQSIHSLMFHLHNSLVFESTLAPVQTGLENWRRIWCERVPEDAGLPDTPENLWKQVGFLRQASEFWQLAKIMVDEIMSTTNECEYENDDEEEKNKTLSRYDHTDMGEVNGLIMQYRRLNLGMS</sequence>
<keyword evidence="2" id="KW-0479">Metal-binding</keyword>
<dbReference type="GO" id="GO:0000978">
    <property type="term" value="F:RNA polymerase II cis-regulatory region sequence-specific DNA binding"/>
    <property type="evidence" value="ECO:0007669"/>
    <property type="project" value="InterPro"/>
</dbReference>
<dbReference type="GO" id="GO:0005634">
    <property type="term" value="C:nucleus"/>
    <property type="evidence" value="ECO:0007669"/>
    <property type="project" value="UniProtKB-SubCell"/>
</dbReference>
<dbReference type="Pfam" id="PF04082">
    <property type="entry name" value="Fungal_trans"/>
    <property type="match status" value="1"/>
</dbReference>